<protein>
    <recommendedName>
        <fullName evidence="3">DUF5753 domain-containing protein</fullName>
    </recommendedName>
</protein>
<proteinExistence type="predicted"/>
<organism evidence="1 2">
    <name type="scientific">Dactylosporangium cerinum</name>
    <dbReference type="NCBI Taxonomy" id="1434730"/>
    <lineage>
        <taxon>Bacteria</taxon>
        <taxon>Bacillati</taxon>
        <taxon>Actinomycetota</taxon>
        <taxon>Actinomycetes</taxon>
        <taxon>Micromonosporales</taxon>
        <taxon>Micromonosporaceae</taxon>
        <taxon>Dactylosporangium</taxon>
    </lineage>
</organism>
<evidence type="ECO:0000313" key="1">
    <source>
        <dbReference type="EMBL" id="MFC4998810.1"/>
    </source>
</evidence>
<gene>
    <name evidence="1" type="ORF">ACFPIJ_13305</name>
</gene>
<name>A0ABV9VU06_9ACTN</name>
<dbReference type="EMBL" id="JBHSIU010000013">
    <property type="protein sequence ID" value="MFC4998810.1"/>
    <property type="molecule type" value="Genomic_DNA"/>
</dbReference>
<evidence type="ECO:0008006" key="3">
    <source>
        <dbReference type="Google" id="ProtNLM"/>
    </source>
</evidence>
<reference evidence="2" key="1">
    <citation type="journal article" date="2019" name="Int. J. Syst. Evol. Microbiol.">
        <title>The Global Catalogue of Microorganisms (GCM) 10K type strain sequencing project: providing services to taxonomists for standard genome sequencing and annotation.</title>
        <authorList>
            <consortium name="The Broad Institute Genomics Platform"/>
            <consortium name="The Broad Institute Genome Sequencing Center for Infectious Disease"/>
            <person name="Wu L."/>
            <person name="Ma J."/>
        </authorList>
    </citation>
    <scope>NUCLEOTIDE SEQUENCE [LARGE SCALE GENOMIC DNA]</scope>
    <source>
        <strain evidence="2">CGMCC 4.7152</strain>
    </source>
</reference>
<evidence type="ECO:0000313" key="2">
    <source>
        <dbReference type="Proteomes" id="UP001595912"/>
    </source>
</evidence>
<keyword evidence="2" id="KW-1185">Reference proteome</keyword>
<dbReference type="RefSeq" id="WP_380115050.1">
    <property type="nucleotide sequence ID" value="NZ_JBHSIU010000013.1"/>
</dbReference>
<dbReference type="Proteomes" id="UP001595912">
    <property type="component" value="Unassembled WGS sequence"/>
</dbReference>
<accession>A0ABV9VU06</accession>
<comment type="caution">
    <text evidence="1">The sequence shown here is derived from an EMBL/GenBank/DDBJ whole genome shotgun (WGS) entry which is preliminary data.</text>
</comment>
<sequence length="214" mass="23841">MTYYARLAPNDTTERPRSLVRRRHTPVYPTDEALRDDGRWHPTDLVERAAVGDLEDELVEIPAELADAIAARWQALAEVRRRELAAQGRGQLGMRLAAALPGDSAERLEGVERDLVARYLREAPLVVSAFGFGPDLYADSHPRVPLHVRTDGRWVWSESLAHYAAVYALAPEPAFLAHIRTRRYQFPAVTDEVLAHAARLAEGSTDNADSAEDP</sequence>